<name>A0ABW7Y4G0_STRCE</name>
<dbReference type="Gene3D" id="3.30.160.240">
    <property type="entry name" value="Rv1738"/>
    <property type="match status" value="1"/>
</dbReference>
<dbReference type="EMBL" id="JBITDC010000006">
    <property type="protein sequence ID" value="MFI5676832.1"/>
    <property type="molecule type" value="Genomic_DNA"/>
</dbReference>
<evidence type="ECO:0000313" key="1">
    <source>
        <dbReference type="EMBL" id="MFI5676832.1"/>
    </source>
</evidence>
<sequence length="91" mass="10225">MRYSTVGWHIELEFQEDDQHTRAAALLRLPDGTEVRTHGHASRHRIDPNQPRVGEEIAAARALNELAMQLLTKAHGEIDQVSGRTSHPINV</sequence>
<evidence type="ECO:0000313" key="2">
    <source>
        <dbReference type="Proteomes" id="UP001612415"/>
    </source>
</evidence>
<reference evidence="1 2" key="1">
    <citation type="submission" date="2024-10" db="EMBL/GenBank/DDBJ databases">
        <title>The Natural Products Discovery Center: Release of the First 8490 Sequenced Strains for Exploring Actinobacteria Biosynthetic Diversity.</title>
        <authorList>
            <person name="Kalkreuter E."/>
            <person name="Kautsar S.A."/>
            <person name="Yang D."/>
            <person name="Bader C.D."/>
            <person name="Teijaro C.N."/>
            <person name="Fluegel L."/>
            <person name="Davis C.M."/>
            <person name="Simpson J.R."/>
            <person name="Lauterbach L."/>
            <person name="Steele A.D."/>
            <person name="Gui C."/>
            <person name="Meng S."/>
            <person name="Li G."/>
            <person name="Viehrig K."/>
            <person name="Ye F."/>
            <person name="Su P."/>
            <person name="Kiefer A.F."/>
            <person name="Nichols A."/>
            <person name="Cepeda A.J."/>
            <person name="Yan W."/>
            <person name="Fan B."/>
            <person name="Jiang Y."/>
            <person name="Adhikari A."/>
            <person name="Zheng C.-J."/>
            <person name="Schuster L."/>
            <person name="Cowan T.M."/>
            <person name="Smanski M.J."/>
            <person name="Chevrette M.G."/>
            <person name="De Carvalho L.P.S."/>
            <person name="Shen B."/>
        </authorList>
    </citation>
    <scope>NUCLEOTIDE SEQUENCE [LARGE SCALE GENOMIC DNA]</scope>
    <source>
        <strain evidence="1 2">NPDC051599</strain>
    </source>
</reference>
<keyword evidence="2" id="KW-1185">Reference proteome</keyword>
<comment type="caution">
    <text evidence="1">The sequence shown here is derived from an EMBL/GenBank/DDBJ whole genome shotgun (WGS) entry which is preliminary data.</text>
</comment>
<dbReference type="Pfam" id="PF08962">
    <property type="entry name" value="Rv2632c-like"/>
    <property type="match status" value="1"/>
</dbReference>
<accession>A0ABW7Y4G0</accession>
<dbReference type="InterPro" id="IPR015057">
    <property type="entry name" value="Rv2632c-like"/>
</dbReference>
<dbReference type="SUPFAM" id="SSF143212">
    <property type="entry name" value="Rv2632c-like"/>
    <property type="match status" value="1"/>
</dbReference>
<dbReference type="RefSeq" id="WP_398657527.1">
    <property type="nucleotide sequence ID" value="NZ_JBITDC010000006.1"/>
</dbReference>
<gene>
    <name evidence="1" type="ORF">ACIA8P_19515</name>
</gene>
<protein>
    <submittedName>
        <fullName evidence="1">DUF1876 domain-containing protein</fullName>
    </submittedName>
</protein>
<proteinExistence type="predicted"/>
<organism evidence="1 2">
    <name type="scientific">Streptomyces cellulosae</name>
    <dbReference type="NCBI Taxonomy" id="1968"/>
    <lineage>
        <taxon>Bacteria</taxon>
        <taxon>Bacillati</taxon>
        <taxon>Actinomycetota</taxon>
        <taxon>Actinomycetes</taxon>
        <taxon>Kitasatosporales</taxon>
        <taxon>Streptomycetaceae</taxon>
        <taxon>Streptomyces</taxon>
    </lineage>
</organism>
<dbReference type="InterPro" id="IPR038070">
    <property type="entry name" value="Rv2632c-like_sf"/>
</dbReference>
<dbReference type="Proteomes" id="UP001612415">
    <property type="component" value="Unassembled WGS sequence"/>
</dbReference>